<evidence type="ECO:0000313" key="1">
    <source>
        <dbReference type="EMBL" id="MBJ2119165.1"/>
    </source>
</evidence>
<gene>
    <name evidence="1" type="ORF">JFQ69_16010</name>
</gene>
<dbReference type="RefSeq" id="WP_161670995.1">
    <property type="nucleotide sequence ID" value="NZ_CAXOKJ010000005.1"/>
</dbReference>
<protein>
    <submittedName>
        <fullName evidence="1">Uncharacterized protein</fullName>
    </submittedName>
</protein>
<dbReference type="EMBL" id="JAEKCB010000009">
    <property type="protein sequence ID" value="MBJ2119165.1"/>
    <property type="molecule type" value="Genomic_DNA"/>
</dbReference>
<accession>A0ABS0W8D1</accession>
<keyword evidence="2" id="KW-1185">Reference proteome</keyword>
<organism evidence="1 2">
    <name type="scientific">Proteus penneri</name>
    <dbReference type="NCBI Taxonomy" id="102862"/>
    <lineage>
        <taxon>Bacteria</taxon>
        <taxon>Pseudomonadati</taxon>
        <taxon>Pseudomonadota</taxon>
        <taxon>Gammaproteobacteria</taxon>
        <taxon>Enterobacterales</taxon>
        <taxon>Morganellaceae</taxon>
        <taxon>Proteus</taxon>
    </lineage>
</organism>
<proteinExistence type="predicted"/>
<comment type="caution">
    <text evidence="1">The sequence shown here is derived from an EMBL/GenBank/DDBJ whole genome shotgun (WGS) entry which is preliminary data.</text>
</comment>
<dbReference type="Proteomes" id="UP000619976">
    <property type="component" value="Unassembled WGS sequence"/>
</dbReference>
<sequence>MSANPLGCWKNMIPSTPSRLSPPLAENRSALLANSYKFKLMARKIYLGVDHQHYLL</sequence>
<reference evidence="1 2" key="1">
    <citation type="submission" date="2020-12" db="EMBL/GenBank/DDBJ databases">
        <title>Enhanced detection system for hospital associated transmission using whole genome sequencing surveillance.</title>
        <authorList>
            <person name="Harrison L.H."/>
            <person name="Van Tyne D."/>
            <person name="Marsh J.W."/>
            <person name="Griffith M.P."/>
            <person name="Snyder D.J."/>
            <person name="Cooper V.S."/>
            <person name="Mustapha M."/>
        </authorList>
    </citation>
    <scope>NUCLEOTIDE SEQUENCE [LARGE SCALE GENOMIC DNA]</scope>
    <source>
        <strain evidence="1 2">PR00195</strain>
    </source>
</reference>
<name>A0ABS0W8D1_9GAMM</name>
<evidence type="ECO:0000313" key="2">
    <source>
        <dbReference type="Proteomes" id="UP000619976"/>
    </source>
</evidence>